<proteinExistence type="predicted"/>
<evidence type="ECO:0000313" key="3">
    <source>
        <dbReference type="EMBL" id="ROR03225.1"/>
    </source>
</evidence>
<dbReference type="Pfam" id="PF25973">
    <property type="entry name" value="BSH_CzcB"/>
    <property type="match status" value="1"/>
</dbReference>
<sequence>MDSSKAGVKDRKIFFRLAVCSAILVAGIAAMAALSSLKKPPAQAVIEEQAYKVEVLQAHSEDVPVTLTGYGEVHSIRRVHIASEVSGTVIAVHPRLFVGEIIAEGDILFQIDPRDTQSALAEAEALVSQLEHTVTRLEKEWGLEKRRLRVLQRSRDLAWAEYQRLQRLYDESRVGTKSGVEAAERAYNQALDQLQLLEQSLALYPVRLREARSSLEAARAQRQRALVQVERCTVRAPFAGRVVEKSIELGQFLSPGTPALTLADDSLLEILVPLDSDEARRWLTFDEKPSATDLSWFHGLRQVPCQVRWVEDPQGHRWKGFLHRVVAFDRTSRTLTVAVRVSGQEASGKGARMPLVDGMFCAVDIPGRTLQRVVRLPQWAVTYDNKVYLSVNGRLKTVPVRVARLQGKEAFIEEGIGDGDWVIITRLVNPLENMRLEVASFENPSSKEPTP</sequence>
<dbReference type="PANTHER" id="PTHR30469">
    <property type="entry name" value="MULTIDRUG RESISTANCE PROTEIN MDTA"/>
    <property type="match status" value="1"/>
</dbReference>
<evidence type="ECO:0000259" key="2">
    <source>
        <dbReference type="Pfam" id="PF25973"/>
    </source>
</evidence>
<evidence type="ECO:0000256" key="1">
    <source>
        <dbReference type="SAM" id="Coils"/>
    </source>
</evidence>
<dbReference type="EMBL" id="RJVA01000009">
    <property type="protein sequence ID" value="ROR03225.1"/>
    <property type="molecule type" value="Genomic_DNA"/>
</dbReference>
<gene>
    <name evidence="3" type="ORF">EDC27_0487</name>
</gene>
<dbReference type="InterPro" id="IPR058647">
    <property type="entry name" value="BSH_CzcB-like"/>
</dbReference>
<reference evidence="3 4" key="1">
    <citation type="submission" date="2018-11" db="EMBL/GenBank/DDBJ databases">
        <title>Genomic Encyclopedia of Type Strains, Phase IV (KMG-IV): sequencing the most valuable type-strain genomes for metagenomic binning, comparative biology and taxonomic classification.</title>
        <authorList>
            <person name="Goeker M."/>
        </authorList>
    </citation>
    <scope>NUCLEOTIDE SEQUENCE [LARGE SCALE GENOMIC DNA]</scope>
    <source>
        <strain evidence="3 4">DSM 22027</strain>
    </source>
</reference>
<evidence type="ECO:0000313" key="4">
    <source>
        <dbReference type="Proteomes" id="UP000276223"/>
    </source>
</evidence>
<protein>
    <submittedName>
        <fullName evidence="3">HlyD family secretion protein</fullName>
    </submittedName>
</protein>
<dbReference type="Gene3D" id="2.40.420.20">
    <property type="match status" value="1"/>
</dbReference>
<dbReference type="GO" id="GO:0015562">
    <property type="term" value="F:efflux transmembrane transporter activity"/>
    <property type="evidence" value="ECO:0007669"/>
    <property type="project" value="TreeGrafter"/>
</dbReference>
<keyword evidence="1" id="KW-0175">Coiled coil</keyword>
<dbReference type="Gene3D" id="2.40.50.100">
    <property type="match status" value="1"/>
</dbReference>
<feature type="domain" description="CzcB-like barrel-sandwich hybrid" evidence="2">
    <location>
        <begin position="78"/>
        <end position="264"/>
    </location>
</feature>
<dbReference type="SUPFAM" id="SSF111369">
    <property type="entry name" value="HlyD-like secretion proteins"/>
    <property type="match status" value="1"/>
</dbReference>
<comment type="caution">
    <text evidence="3">The sequence shown here is derived from an EMBL/GenBank/DDBJ whole genome shotgun (WGS) entry which is preliminary data.</text>
</comment>
<dbReference type="RefSeq" id="WP_123289015.1">
    <property type="nucleotide sequence ID" value="NZ_RJVA01000009.1"/>
</dbReference>
<feature type="coiled-coil region" evidence="1">
    <location>
        <begin position="180"/>
        <end position="228"/>
    </location>
</feature>
<dbReference type="GO" id="GO:1990281">
    <property type="term" value="C:efflux pump complex"/>
    <property type="evidence" value="ECO:0007669"/>
    <property type="project" value="TreeGrafter"/>
</dbReference>
<keyword evidence="4" id="KW-1185">Reference proteome</keyword>
<name>A0A3N1VK88_9BACT</name>
<dbReference type="AlphaFoldDB" id="A0A3N1VK88"/>
<dbReference type="Gene3D" id="2.40.30.170">
    <property type="match status" value="1"/>
</dbReference>
<accession>A0A3N1VK88</accession>
<dbReference type="Proteomes" id="UP000276223">
    <property type="component" value="Unassembled WGS sequence"/>
</dbReference>
<organism evidence="3 4">
    <name type="scientific">Desulfosoma caldarium</name>
    <dbReference type="NCBI Taxonomy" id="610254"/>
    <lineage>
        <taxon>Bacteria</taxon>
        <taxon>Pseudomonadati</taxon>
        <taxon>Thermodesulfobacteriota</taxon>
        <taxon>Syntrophobacteria</taxon>
        <taxon>Syntrophobacterales</taxon>
        <taxon>Syntrophobacteraceae</taxon>
        <taxon>Desulfosoma</taxon>
    </lineage>
</organism>
<dbReference type="OrthoDB" id="5412426at2"/>
<dbReference type="Gene3D" id="1.10.287.470">
    <property type="entry name" value="Helix hairpin bin"/>
    <property type="match status" value="1"/>
</dbReference>